<dbReference type="PANTHER" id="PTHR42103:SF2">
    <property type="entry name" value="AB HYDROLASE-1 DOMAIN-CONTAINING PROTEIN"/>
    <property type="match status" value="1"/>
</dbReference>
<dbReference type="InParanoid" id="A0A1B1AMS8"/>
<protein>
    <submittedName>
        <fullName evidence="2">Alpha/beta hydrolase</fullName>
    </submittedName>
</protein>
<dbReference type="GO" id="GO:0016787">
    <property type="term" value="F:hydrolase activity"/>
    <property type="evidence" value="ECO:0007669"/>
    <property type="project" value="UniProtKB-KW"/>
</dbReference>
<dbReference type="EMBL" id="CP013244">
    <property type="protein sequence ID" value="ANP47879.1"/>
    <property type="molecule type" value="Genomic_DNA"/>
</dbReference>
<dbReference type="RefSeq" id="WP_066774430.1">
    <property type="nucleotide sequence ID" value="NZ_CP013244.1"/>
</dbReference>
<keyword evidence="2" id="KW-0378">Hydrolase</keyword>
<dbReference type="KEGG" id="cbot:ATE48_19230"/>
<dbReference type="Proteomes" id="UP000092498">
    <property type="component" value="Chromosome"/>
</dbReference>
<dbReference type="Gene3D" id="3.40.50.1820">
    <property type="entry name" value="alpha/beta hydrolase"/>
    <property type="match status" value="1"/>
</dbReference>
<accession>A0A1B1AMS8</accession>
<evidence type="ECO:0000313" key="2">
    <source>
        <dbReference type="EMBL" id="ANP47879.1"/>
    </source>
</evidence>
<organism evidence="2 3">
    <name type="scientific">Candidatus Viadribacter manganicus</name>
    <dbReference type="NCBI Taxonomy" id="1759059"/>
    <lineage>
        <taxon>Bacteria</taxon>
        <taxon>Pseudomonadati</taxon>
        <taxon>Pseudomonadota</taxon>
        <taxon>Alphaproteobacteria</taxon>
        <taxon>Hyphomonadales</taxon>
        <taxon>Hyphomonadaceae</taxon>
        <taxon>Candidatus Viadribacter</taxon>
    </lineage>
</organism>
<gene>
    <name evidence="2" type="ORF">ATE48_19230</name>
</gene>
<dbReference type="InterPro" id="IPR029058">
    <property type="entry name" value="AB_hydrolase_fold"/>
</dbReference>
<dbReference type="InterPro" id="IPR022742">
    <property type="entry name" value="Hydrolase_4"/>
</dbReference>
<dbReference type="SUPFAM" id="SSF53474">
    <property type="entry name" value="alpha/beta-Hydrolases"/>
    <property type="match status" value="1"/>
</dbReference>
<dbReference type="STRING" id="1759059.ATE48_19230"/>
<name>A0A1B1AMS8_9PROT</name>
<sequence length="228" mass="25080">MPEVIFPGAAGRVEGRYQEPSKEGAPIALILHGHPRAGGSMQDRVTVQLYKLFTSKGFGVLRFNFRGIGRSQGIFDNGMGELSDAASALDYLQTMNPNAEQCWVGGYSFGAWIGLQLLMRRPEIDGFIAVAPPANHYDLSFLAPCPASGVIIYGTRDSVTTAQDMERVIGRIRTQKNIKVDGAIVEGADHFFRGRDPGEDHLADVERHAREYLERRLAAPPRPPTSKR</sequence>
<keyword evidence="3" id="KW-1185">Reference proteome</keyword>
<evidence type="ECO:0000313" key="3">
    <source>
        <dbReference type="Proteomes" id="UP000092498"/>
    </source>
</evidence>
<reference evidence="2 3" key="1">
    <citation type="submission" date="2015-11" db="EMBL/GenBank/DDBJ databases">
        <title>Whole-Genome Sequence of Candidatus Oderbacter manganicum from the National Park Lower Oder Valley, Germany.</title>
        <authorList>
            <person name="Braun B."/>
            <person name="Liere K."/>
            <person name="Szewzyk U."/>
        </authorList>
    </citation>
    <scope>NUCLEOTIDE SEQUENCE [LARGE SCALE GENOMIC DNA]</scope>
    <source>
        <strain evidence="2 3">OTSz_A_272</strain>
    </source>
</reference>
<proteinExistence type="predicted"/>
<dbReference type="OrthoDB" id="9800435at2"/>
<feature type="domain" description="Serine aminopeptidase S33" evidence="1">
    <location>
        <begin position="47"/>
        <end position="133"/>
    </location>
</feature>
<dbReference type="AlphaFoldDB" id="A0A1B1AMS8"/>
<dbReference type="PANTHER" id="PTHR42103">
    <property type="entry name" value="ALPHA/BETA-HYDROLASES SUPERFAMILY PROTEIN"/>
    <property type="match status" value="1"/>
</dbReference>
<dbReference type="Pfam" id="PF12146">
    <property type="entry name" value="Hydrolase_4"/>
    <property type="match status" value="1"/>
</dbReference>
<evidence type="ECO:0000259" key="1">
    <source>
        <dbReference type="Pfam" id="PF12146"/>
    </source>
</evidence>